<evidence type="ECO:0000313" key="3">
    <source>
        <dbReference type="Proteomes" id="UP001375382"/>
    </source>
</evidence>
<evidence type="ECO:0000313" key="2">
    <source>
        <dbReference type="EMBL" id="MEH8019470.1"/>
    </source>
</evidence>
<keyword evidence="1" id="KW-0802">TPR repeat</keyword>
<dbReference type="RefSeq" id="WP_335737865.1">
    <property type="nucleotide sequence ID" value="NZ_JALAAR010000028.1"/>
</dbReference>
<evidence type="ECO:0000256" key="1">
    <source>
        <dbReference type="PROSITE-ProRule" id="PRU00339"/>
    </source>
</evidence>
<name>A0ABU8CBU7_9GAMM</name>
<dbReference type="SUPFAM" id="SSF48452">
    <property type="entry name" value="TPR-like"/>
    <property type="match status" value="1"/>
</dbReference>
<protein>
    <submittedName>
        <fullName evidence="2">Tetratricopeptide repeat protein</fullName>
    </submittedName>
</protein>
<dbReference type="Proteomes" id="UP001375382">
    <property type="component" value="Unassembled WGS sequence"/>
</dbReference>
<dbReference type="PANTHER" id="PTHR12558">
    <property type="entry name" value="CELL DIVISION CYCLE 16,23,27"/>
    <property type="match status" value="1"/>
</dbReference>
<gene>
    <name evidence="2" type="ORF">MN202_19725</name>
</gene>
<feature type="repeat" description="TPR" evidence="1">
    <location>
        <begin position="305"/>
        <end position="338"/>
    </location>
</feature>
<dbReference type="PANTHER" id="PTHR12558:SF13">
    <property type="entry name" value="CELL DIVISION CYCLE PROTEIN 27 HOMOLOG"/>
    <property type="match status" value="1"/>
</dbReference>
<dbReference type="SMART" id="SM00028">
    <property type="entry name" value="TPR"/>
    <property type="match status" value="4"/>
</dbReference>
<dbReference type="PROSITE" id="PS51257">
    <property type="entry name" value="PROKAR_LIPOPROTEIN"/>
    <property type="match status" value="1"/>
</dbReference>
<dbReference type="EMBL" id="JALAAR010000028">
    <property type="protein sequence ID" value="MEH8019470.1"/>
    <property type="molecule type" value="Genomic_DNA"/>
</dbReference>
<dbReference type="PROSITE" id="PS50005">
    <property type="entry name" value="TPR"/>
    <property type="match status" value="3"/>
</dbReference>
<sequence>MKTYISLIAGLMALTACQSAPKPELTYDYQSLLIAEPGFAGDITPVETEQQIYALPEQVQSELQRILHATSGITERSKTLLRYIFTFAHDELIYDNSATKTASETLAIGKANCLSLSILAYSMANEVGLKTVFQDVAIPEYWTSEQNTTWLNGHVNLRIVQNTLPENHSGVILFGRDIVVDFDPTILKQRFSTTQLNKQRVTAMFYNNKAAEQLNSSEDAQAYQYYLAAIDIDPTFAVTWANLGVLYRKYGLDQYAEQAYQHSLKLDPTSLNTMSNLAYLYHRSDRQHEAEQLMQHVNQARKNNPYYYLMLGNEALRRNDTAEAISQYEHAVRLDRNNHEAYFGLAKAYFQLNDTVQAERYLQRAKRTAPSDQDKEQYQRKLTSLLQVASVH</sequence>
<proteinExistence type="predicted"/>
<dbReference type="Pfam" id="PF13432">
    <property type="entry name" value="TPR_16"/>
    <property type="match status" value="1"/>
</dbReference>
<dbReference type="InterPro" id="IPR019734">
    <property type="entry name" value="TPR_rpt"/>
</dbReference>
<dbReference type="Gene3D" id="1.25.40.10">
    <property type="entry name" value="Tetratricopeptide repeat domain"/>
    <property type="match status" value="2"/>
</dbReference>
<feature type="repeat" description="TPR" evidence="1">
    <location>
        <begin position="237"/>
        <end position="270"/>
    </location>
</feature>
<keyword evidence="3" id="KW-1185">Reference proteome</keyword>
<reference evidence="2 3" key="1">
    <citation type="journal article" date="2023" name="Ecotoxicol. Environ. Saf.">
        <title>Mercury remediation potential of mercury-resistant strain Rheinheimera metallidurans sp. nov. isolated from a municipal waste dumping site.</title>
        <authorList>
            <person name="Yadav V."/>
            <person name="Manjhi A."/>
            <person name="Vadakedath N."/>
        </authorList>
    </citation>
    <scope>NUCLEOTIDE SEQUENCE [LARGE SCALE GENOMIC DNA]</scope>
    <source>
        <strain evidence="2 3">E-49</strain>
    </source>
</reference>
<dbReference type="InterPro" id="IPR011990">
    <property type="entry name" value="TPR-like_helical_dom_sf"/>
</dbReference>
<organism evidence="2 3">
    <name type="scientific">Rheinheimera muenzenbergensis</name>
    <dbReference type="NCBI Taxonomy" id="1193628"/>
    <lineage>
        <taxon>Bacteria</taxon>
        <taxon>Pseudomonadati</taxon>
        <taxon>Pseudomonadota</taxon>
        <taxon>Gammaproteobacteria</taxon>
        <taxon>Chromatiales</taxon>
        <taxon>Chromatiaceae</taxon>
        <taxon>Rheinheimera</taxon>
    </lineage>
</organism>
<dbReference type="Pfam" id="PF13431">
    <property type="entry name" value="TPR_17"/>
    <property type="match status" value="1"/>
</dbReference>
<comment type="caution">
    <text evidence="2">The sequence shown here is derived from an EMBL/GenBank/DDBJ whole genome shotgun (WGS) entry which is preliminary data.</text>
</comment>
<feature type="repeat" description="TPR" evidence="1">
    <location>
        <begin position="339"/>
        <end position="372"/>
    </location>
</feature>
<accession>A0ABU8CBU7</accession>